<accession>A0AAW6E843</accession>
<dbReference type="EMBL" id="JAQMLV010000022">
    <property type="protein sequence ID" value="MDB8745908.1"/>
    <property type="molecule type" value="Genomic_DNA"/>
</dbReference>
<dbReference type="CDD" id="cd17493">
    <property type="entry name" value="toxin_TenpN"/>
    <property type="match status" value="1"/>
</dbReference>
<sequence length="188" mass="22141">MKKKYEINYLSEDFFEKYDSKHFPEIEHKLNRPYLVLVLKVENNTYAIPFRTNVSHKACYRFKNSSRDTHSFTGLDYSKAVVVNDDRYIGTAAFIDEKEFLELNRKYYFIIKQFSAYVSGYKKYVAGELDDFSSKKYRYSTLQYFHSEIGISVKQNIEPKEKAVAASADVPAIHPAVIRRRRKVGRSR</sequence>
<evidence type="ECO:0008006" key="3">
    <source>
        <dbReference type="Google" id="ProtNLM"/>
    </source>
</evidence>
<reference evidence="1" key="1">
    <citation type="submission" date="2023-01" db="EMBL/GenBank/DDBJ databases">
        <title>Human gut microbiome strain richness.</title>
        <authorList>
            <person name="Chen-Liaw A."/>
        </authorList>
    </citation>
    <scope>NUCLEOTIDE SEQUENCE</scope>
    <source>
        <strain evidence="1">1001275st1_F4_1001275B_160808</strain>
    </source>
</reference>
<protein>
    <recommendedName>
        <fullName evidence="3">Phage protein</fullName>
    </recommendedName>
</protein>
<name>A0AAW6E843_9FIRM</name>
<dbReference type="NCBIfam" id="NF047358">
    <property type="entry name" value="TenpIN"/>
    <property type="match status" value="1"/>
</dbReference>
<organism evidence="1 2">
    <name type="scientific">Ruminococcus bicirculans</name>
    <name type="common">ex Wegman et al. 2014</name>
    <dbReference type="NCBI Taxonomy" id="1160721"/>
    <lineage>
        <taxon>Bacteria</taxon>
        <taxon>Bacillati</taxon>
        <taxon>Bacillota</taxon>
        <taxon>Clostridia</taxon>
        <taxon>Eubacteriales</taxon>
        <taxon>Oscillospiraceae</taxon>
        <taxon>Ruminococcus</taxon>
    </lineage>
</organism>
<evidence type="ECO:0000313" key="2">
    <source>
        <dbReference type="Proteomes" id="UP001211015"/>
    </source>
</evidence>
<dbReference type="RefSeq" id="WP_118054669.1">
    <property type="nucleotide sequence ID" value="NZ_JADNGL010000021.1"/>
</dbReference>
<dbReference type="InterPro" id="IPR049929">
    <property type="entry name" value="TenpN-like"/>
</dbReference>
<gene>
    <name evidence="1" type="ORF">PNU62_12845</name>
</gene>
<dbReference type="AlphaFoldDB" id="A0AAW6E843"/>
<proteinExistence type="predicted"/>
<dbReference type="Proteomes" id="UP001211015">
    <property type="component" value="Unassembled WGS sequence"/>
</dbReference>
<evidence type="ECO:0000313" key="1">
    <source>
        <dbReference type="EMBL" id="MDB8745908.1"/>
    </source>
</evidence>
<comment type="caution">
    <text evidence="1">The sequence shown here is derived from an EMBL/GenBank/DDBJ whole genome shotgun (WGS) entry which is preliminary data.</text>
</comment>